<dbReference type="InterPro" id="IPR027790">
    <property type="entry name" value="AdoMet_synthase_2_family"/>
</dbReference>
<evidence type="ECO:0000313" key="3">
    <source>
        <dbReference type="Proteomes" id="UP000320048"/>
    </source>
</evidence>
<dbReference type="Gene3D" id="3.30.300.280">
    <property type="entry name" value="S-adenosylmethionine synthetase, C-terminal domain"/>
    <property type="match status" value="1"/>
</dbReference>
<reference evidence="2 3" key="1">
    <citation type="journal article" date="2019" name="Nat. Microbiol.">
        <title>Mediterranean grassland soil C-N compound turnover is dependent on rainfall and depth, and is mediated by genomically divergent microorganisms.</title>
        <authorList>
            <person name="Diamond S."/>
            <person name="Andeer P.F."/>
            <person name="Li Z."/>
            <person name="Crits-Christoph A."/>
            <person name="Burstein D."/>
            <person name="Anantharaman K."/>
            <person name="Lane K.R."/>
            <person name="Thomas B.C."/>
            <person name="Pan C."/>
            <person name="Northen T.R."/>
            <person name="Banfield J.F."/>
        </authorList>
    </citation>
    <scope>NUCLEOTIDE SEQUENCE [LARGE SCALE GENOMIC DNA]</scope>
    <source>
        <strain evidence="2">NP_7</strain>
    </source>
</reference>
<dbReference type="Proteomes" id="UP000320048">
    <property type="component" value="Unassembled WGS sequence"/>
</dbReference>
<dbReference type="PANTHER" id="PTHR36697">
    <property type="entry name" value="S-ADENOSYLMETHIONINE SYNTHASE"/>
    <property type="match status" value="1"/>
</dbReference>
<feature type="non-terminal residue" evidence="2">
    <location>
        <position position="1"/>
    </location>
</feature>
<proteinExistence type="inferred from homology"/>
<sequence>SICDAIMDRVSVELSKEYLSQFGRVLHHNIDKAFLVAGDAEVRFGGGVIREPMKLVFGDRATYGIDGREVPIREIAIKTAKNWLRENLRFVDPGGPDTLDGPHVTYQVEIKPGSAELVDIFNRSTIGANDTSAAVGYWPMTETERLVWETEQFINSRTGKEEFPEAGEDVKVMGVRLGRELKLTAAVAFVDRFIDSEDKYFRRKQALYEAVMTFLARRTTMEKISFDINTLDEPGRGIGGIYLSVLGTSAESGDSGQIGRGNKVNGVIAVNRPMGTEAAAGKNPVSHVGKIYTFFTHQVAQKVYEEVEGIREVYIWMVSQIGNPIDEPVTAARIILAKGVRRGPVERRVREVVDRELAGIDLFCRNLAEGRYSVC</sequence>
<dbReference type="Pfam" id="PF01941">
    <property type="entry name" value="AdoMet_Synthase"/>
    <property type="match status" value="1"/>
</dbReference>
<dbReference type="InterPro" id="IPR042544">
    <property type="entry name" value="AdoMet_synthase_3"/>
</dbReference>
<comment type="caution">
    <text evidence="2">The sequence shown here is derived from an EMBL/GenBank/DDBJ whole genome shotgun (WGS) entry which is preliminary data.</text>
</comment>
<dbReference type="PANTHER" id="PTHR36697:SF1">
    <property type="entry name" value="S-ADENOSYLMETHIONINE SYNTHASE"/>
    <property type="match status" value="1"/>
</dbReference>
<comment type="similarity">
    <text evidence="1">Belongs to the AdoMet synthetase 2 family.</text>
</comment>
<gene>
    <name evidence="2" type="ORF">E6H04_05115</name>
</gene>
<dbReference type="Gene3D" id="3.30.300.340">
    <property type="entry name" value="S-adenosylmethionine synthetase, N-terminal domain"/>
    <property type="match status" value="1"/>
</dbReference>
<dbReference type="EMBL" id="VBAO01000135">
    <property type="protein sequence ID" value="TMI82256.1"/>
    <property type="molecule type" value="Genomic_DNA"/>
</dbReference>
<protein>
    <submittedName>
        <fullName evidence="2">S-adenosylmethionine synthetase</fullName>
    </submittedName>
</protein>
<name>A0A537JGL8_9BACT</name>
<evidence type="ECO:0000256" key="1">
    <source>
        <dbReference type="ARBA" id="ARBA00006892"/>
    </source>
</evidence>
<evidence type="ECO:0000313" key="2">
    <source>
        <dbReference type="EMBL" id="TMI82256.1"/>
    </source>
</evidence>
<accession>A0A537JGL8</accession>
<dbReference type="InterPro" id="IPR042543">
    <property type="entry name" value="AdoMet_synthase_2"/>
</dbReference>
<dbReference type="Gene3D" id="3.30.300.10">
    <property type="match status" value="1"/>
</dbReference>
<organism evidence="2 3">
    <name type="scientific">Candidatus Segetimicrobium genomatis</name>
    <dbReference type="NCBI Taxonomy" id="2569760"/>
    <lineage>
        <taxon>Bacteria</taxon>
        <taxon>Bacillati</taxon>
        <taxon>Candidatus Sysuimicrobiota</taxon>
        <taxon>Candidatus Sysuimicrobiia</taxon>
        <taxon>Candidatus Sysuimicrobiales</taxon>
        <taxon>Candidatus Segetimicrobiaceae</taxon>
        <taxon>Candidatus Segetimicrobium</taxon>
    </lineage>
</organism>
<dbReference type="AlphaFoldDB" id="A0A537JGL8"/>